<dbReference type="Proteomes" id="UP001365542">
    <property type="component" value="Unassembled WGS sequence"/>
</dbReference>
<protein>
    <submittedName>
        <fullName evidence="2">Uncharacterized protein</fullName>
    </submittedName>
</protein>
<reference evidence="2 3" key="1">
    <citation type="submission" date="2019-10" db="EMBL/GenBank/DDBJ databases">
        <authorList>
            <person name="Palmer J.M."/>
        </authorList>
    </citation>
    <scope>NUCLEOTIDE SEQUENCE [LARGE SCALE GENOMIC DNA]</scope>
    <source>
        <strain evidence="2 3">TWF694</strain>
    </source>
</reference>
<dbReference type="EMBL" id="JAVHJO010000003">
    <property type="protein sequence ID" value="KAK6541447.1"/>
    <property type="molecule type" value="Genomic_DNA"/>
</dbReference>
<organism evidence="2 3">
    <name type="scientific">Orbilia ellipsospora</name>
    <dbReference type="NCBI Taxonomy" id="2528407"/>
    <lineage>
        <taxon>Eukaryota</taxon>
        <taxon>Fungi</taxon>
        <taxon>Dikarya</taxon>
        <taxon>Ascomycota</taxon>
        <taxon>Pezizomycotina</taxon>
        <taxon>Orbiliomycetes</taxon>
        <taxon>Orbiliales</taxon>
        <taxon>Orbiliaceae</taxon>
        <taxon>Orbilia</taxon>
    </lineage>
</organism>
<feature type="region of interest" description="Disordered" evidence="1">
    <location>
        <begin position="342"/>
        <end position="368"/>
    </location>
</feature>
<accession>A0AAV9XKL2</accession>
<name>A0AAV9XKL2_9PEZI</name>
<gene>
    <name evidence="2" type="ORF">TWF694_007258</name>
</gene>
<proteinExistence type="predicted"/>
<evidence type="ECO:0000256" key="1">
    <source>
        <dbReference type="SAM" id="MobiDB-lite"/>
    </source>
</evidence>
<evidence type="ECO:0000313" key="3">
    <source>
        <dbReference type="Proteomes" id="UP001365542"/>
    </source>
</evidence>
<dbReference type="AlphaFoldDB" id="A0AAV9XKL2"/>
<dbReference type="InterPro" id="IPR024079">
    <property type="entry name" value="MetalloPept_cat_dom_sf"/>
</dbReference>
<dbReference type="Gene3D" id="3.40.390.10">
    <property type="entry name" value="Collagenase (Catalytic Domain)"/>
    <property type="match status" value="1"/>
</dbReference>
<sequence length="368" mass="40705">MSNNLIQKRVPVTILSTDDSDKEDTWLGQMVSDRCSDGQKNAYRLGWLESGYMAKVFSVSLEELRFQRALGDYFGDDWKSSSVSQRIIDNYNRLANLHRGGSYFADQKLYIYCDEHDTPKDTLDHCGTGGCCQDEATAGAGTYVYVEQGETSTNYSIVLCPNYFQTKGWREIFATIDKNNTSLVGDIWTFYPSQGTMLLREQIRLPFLSNSYIGDLFGKVDIDPYYAAVLALQYPEYASRIAQNYAIAALAVTQAFVFNLPEPPRWANRPVPPPQFNSISNARLANISTEGGGGSPKPSFKKPKASGLPSTFTPVPVGMPLDIANLPGYGWLNSSLPKLPGAKSLPKALNRANLGTKGDPRLKKKNAN</sequence>
<comment type="caution">
    <text evidence="2">The sequence shown here is derived from an EMBL/GenBank/DDBJ whole genome shotgun (WGS) entry which is preliminary data.</text>
</comment>
<evidence type="ECO:0000313" key="2">
    <source>
        <dbReference type="EMBL" id="KAK6541447.1"/>
    </source>
</evidence>
<dbReference type="GO" id="GO:0008237">
    <property type="term" value="F:metallopeptidase activity"/>
    <property type="evidence" value="ECO:0007669"/>
    <property type="project" value="InterPro"/>
</dbReference>
<feature type="region of interest" description="Disordered" evidence="1">
    <location>
        <begin position="288"/>
        <end position="307"/>
    </location>
</feature>
<keyword evidence="3" id="KW-1185">Reference proteome</keyword>